<dbReference type="AlphaFoldDB" id="A0A1F6C2D3"/>
<dbReference type="CDD" id="cd07731">
    <property type="entry name" value="ComA-like_MBL-fold"/>
    <property type="match status" value="1"/>
</dbReference>
<dbReference type="Proteomes" id="UP000176633">
    <property type="component" value="Unassembled WGS sequence"/>
</dbReference>
<dbReference type="SUPFAM" id="SSF56281">
    <property type="entry name" value="Metallo-hydrolase/oxidoreductase"/>
    <property type="match status" value="1"/>
</dbReference>
<dbReference type="InterPro" id="IPR036866">
    <property type="entry name" value="RibonucZ/Hydroxyglut_hydro"/>
</dbReference>
<dbReference type="InterPro" id="IPR035681">
    <property type="entry name" value="ComA-like_MBL"/>
</dbReference>
<dbReference type="PANTHER" id="PTHR30619:SF1">
    <property type="entry name" value="RECOMBINATION PROTEIN 2"/>
    <property type="match status" value="1"/>
</dbReference>
<dbReference type="STRING" id="1798473.A3G50_00200"/>
<proteinExistence type="predicted"/>
<protein>
    <recommendedName>
        <fullName evidence="1">Metallo-beta-lactamase domain-containing protein</fullName>
    </recommendedName>
</protein>
<dbReference type="InterPro" id="IPR001279">
    <property type="entry name" value="Metallo-B-lactamas"/>
</dbReference>
<comment type="caution">
    <text evidence="2">The sequence shown here is derived from an EMBL/GenBank/DDBJ whole genome shotgun (WGS) entry which is preliminary data.</text>
</comment>
<sequence length="284" mass="31321">MKNRNIALVVALFLSLDIFVWRTIALTKPSDNLNIYFLSVGQGDSELVILPGGVKILIDAGPDNKVIGELDSILRPTERYIDLVIVSHPQADHFNGFIDVLKHYQVGAFIHNGRAGAAQSWKELAQTVKENKIPAVALAAGDKINYLESKLDILSPNENFINSKELNDTVLVALLQSQSAKVLFTGDVGKKIEDYLINKLDFKVDVLKVAHHGSKYSSGREFLAAILPKISVIEVGKNSYGHPTEEVLNRLAAVGAAIYRTDRDGTIKMVFPKKSSEIQVFKKK</sequence>
<reference evidence="2 3" key="1">
    <citation type="journal article" date="2016" name="Nat. Commun.">
        <title>Thousands of microbial genomes shed light on interconnected biogeochemical processes in an aquifer system.</title>
        <authorList>
            <person name="Anantharaman K."/>
            <person name="Brown C.T."/>
            <person name="Hug L.A."/>
            <person name="Sharon I."/>
            <person name="Castelle C.J."/>
            <person name="Probst A.J."/>
            <person name="Thomas B.C."/>
            <person name="Singh A."/>
            <person name="Wilkins M.J."/>
            <person name="Karaoz U."/>
            <person name="Brodie E.L."/>
            <person name="Williams K.H."/>
            <person name="Hubbard S.S."/>
            <person name="Banfield J.F."/>
        </authorList>
    </citation>
    <scope>NUCLEOTIDE SEQUENCE [LARGE SCALE GENOMIC DNA]</scope>
</reference>
<accession>A0A1F6C2D3</accession>
<organism evidence="2 3">
    <name type="scientific">Candidatus Jorgensenbacteria bacterium RIFCSPLOWO2_12_FULL_42_11</name>
    <dbReference type="NCBI Taxonomy" id="1798473"/>
    <lineage>
        <taxon>Bacteria</taxon>
        <taxon>Candidatus Joergenseniibacteriota</taxon>
    </lineage>
</organism>
<dbReference type="EMBL" id="MFKM01000030">
    <property type="protein sequence ID" value="OGG42947.1"/>
    <property type="molecule type" value="Genomic_DNA"/>
</dbReference>
<evidence type="ECO:0000259" key="1">
    <source>
        <dbReference type="Pfam" id="PF00753"/>
    </source>
</evidence>
<evidence type="ECO:0000313" key="2">
    <source>
        <dbReference type="EMBL" id="OGG42947.1"/>
    </source>
</evidence>
<dbReference type="InterPro" id="IPR052159">
    <property type="entry name" value="Competence_DNA_uptake"/>
</dbReference>
<dbReference type="Gene3D" id="3.60.15.10">
    <property type="entry name" value="Ribonuclease Z/Hydroxyacylglutathione hydrolase-like"/>
    <property type="match status" value="1"/>
</dbReference>
<gene>
    <name evidence="2" type="ORF">A3G50_00200</name>
</gene>
<name>A0A1F6C2D3_9BACT</name>
<dbReference type="Pfam" id="PF00753">
    <property type="entry name" value="Lactamase_B"/>
    <property type="match status" value="1"/>
</dbReference>
<feature type="domain" description="Metallo-beta-lactamase" evidence="1">
    <location>
        <begin position="47"/>
        <end position="233"/>
    </location>
</feature>
<evidence type="ECO:0000313" key="3">
    <source>
        <dbReference type="Proteomes" id="UP000176633"/>
    </source>
</evidence>
<dbReference type="PANTHER" id="PTHR30619">
    <property type="entry name" value="DNA INTERNALIZATION/COMPETENCE PROTEIN COMEC/REC2"/>
    <property type="match status" value="1"/>
</dbReference>